<dbReference type="AlphaFoldDB" id="A0A0P0WJ74"/>
<sequence>MHLGSRRAASPSAITARHTAHSRSSSSSSAAPTAPPPPSSLCLYANTGSAAMASSSSPADRFLADPTASSAAPSSRRGRADLHTRYHRMMQRMSRMARREPKLIPRTTTYDAVVQH</sequence>
<dbReference type="PaxDb" id="39947-A0A0P0WJ74"/>
<feature type="compositionally biased region" description="Low complexity" evidence="1">
    <location>
        <begin position="22"/>
        <end position="32"/>
    </location>
</feature>
<reference evidence="2 3" key="3">
    <citation type="journal article" date="2013" name="Rice">
        <title>Improvement of the Oryza sativa Nipponbare reference genome using next generation sequence and optical map data.</title>
        <authorList>
            <person name="Kawahara Y."/>
            <person name="de la Bastide M."/>
            <person name="Hamilton J.P."/>
            <person name="Kanamori H."/>
            <person name="McCombie W.R."/>
            <person name="Ouyang S."/>
            <person name="Schwartz D.C."/>
            <person name="Tanaka T."/>
            <person name="Wu J."/>
            <person name="Zhou S."/>
            <person name="Childs K.L."/>
            <person name="Davidson R.M."/>
            <person name="Lin H."/>
            <person name="Quesada-Ocampo L."/>
            <person name="Vaillancourt B."/>
            <person name="Sakai H."/>
            <person name="Lee S.S."/>
            <person name="Kim J."/>
            <person name="Numa H."/>
            <person name="Itoh T."/>
            <person name="Buell C.R."/>
            <person name="Matsumoto T."/>
        </authorList>
    </citation>
    <scope>NUCLEOTIDE SEQUENCE [LARGE SCALE GENOMIC DNA]</scope>
    <source>
        <strain evidence="3">cv. Nipponbare</strain>
    </source>
</reference>
<reference evidence="3" key="1">
    <citation type="journal article" date="2005" name="Nature">
        <title>The map-based sequence of the rice genome.</title>
        <authorList>
            <consortium name="International rice genome sequencing project (IRGSP)"/>
            <person name="Matsumoto T."/>
            <person name="Wu J."/>
            <person name="Kanamori H."/>
            <person name="Katayose Y."/>
            <person name="Fujisawa M."/>
            <person name="Namiki N."/>
            <person name="Mizuno H."/>
            <person name="Yamamoto K."/>
            <person name="Antonio B.A."/>
            <person name="Baba T."/>
            <person name="Sakata K."/>
            <person name="Nagamura Y."/>
            <person name="Aoki H."/>
            <person name="Arikawa K."/>
            <person name="Arita K."/>
            <person name="Bito T."/>
            <person name="Chiden Y."/>
            <person name="Fujitsuka N."/>
            <person name="Fukunaka R."/>
            <person name="Hamada M."/>
            <person name="Harada C."/>
            <person name="Hayashi A."/>
            <person name="Hijishita S."/>
            <person name="Honda M."/>
            <person name="Hosokawa S."/>
            <person name="Ichikawa Y."/>
            <person name="Idonuma A."/>
            <person name="Iijima M."/>
            <person name="Ikeda M."/>
            <person name="Ikeno M."/>
            <person name="Ito K."/>
            <person name="Ito S."/>
            <person name="Ito T."/>
            <person name="Ito Y."/>
            <person name="Ito Y."/>
            <person name="Iwabuchi A."/>
            <person name="Kamiya K."/>
            <person name="Karasawa W."/>
            <person name="Kurita K."/>
            <person name="Katagiri S."/>
            <person name="Kikuta A."/>
            <person name="Kobayashi H."/>
            <person name="Kobayashi N."/>
            <person name="Machita K."/>
            <person name="Maehara T."/>
            <person name="Masukawa M."/>
            <person name="Mizubayashi T."/>
            <person name="Mukai Y."/>
            <person name="Nagasaki H."/>
            <person name="Nagata Y."/>
            <person name="Naito S."/>
            <person name="Nakashima M."/>
            <person name="Nakama Y."/>
            <person name="Nakamichi Y."/>
            <person name="Nakamura M."/>
            <person name="Meguro A."/>
            <person name="Negishi M."/>
            <person name="Ohta I."/>
            <person name="Ohta T."/>
            <person name="Okamoto M."/>
            <person name="Ono N."/>
            <person name="Saji S."/>
            <person name="Sakaguchi M."/>
            <person name="Sakai K."/>
            <person name="Shibata M."/>
            <person name="Shimokawa T."/>
            <person name="Song J."/>
            <person name="Takazaki Y."/>
            <person name="Terasawa K."/>
            <person name="Tsugane M."/>
            <person name="Tsuji K."/>
            <person name="Ueda S."/>
            <person name="Waki K."/>
            <person name="Yamagata H."/>
            <person name="Yamamoto M."/>
            <person name="Yamamoto S."/>
            <person name="Yamane H."/>
            <person name="Yoshiki S."/>
            <person name="Yoshihara R."/>
            <person name="Yukawa K."/>
            <person name="Zhong H."/>
            <person name="Yano M."/>
            <person name="Yuan Q."/>
            <person name="Ouyang S."/>
            <person name="Liu J."/>
            <person name="Jones K.M."/>
            <person name="Gansberger K."/>
            <person name="Moffat K."/>
            <person name="Hill J."/>
            <person name="Bera J."/>
            <person name="Fadrosh D."/>
            <person name="Jin S."/>
            <person name="Johri S."/>
            <person name="Kim M."/>
            <person name="Overton L."/>
            <person name="Reardon M."/>
            <person name="Tsitrin T."/>
            <person name="Vuong H."/>
            <person name="Weaver B."/>
            <person name="Ciecko A."/>
            <person name="Tallon L."/>
            <person name="Jackson J."/>
            <person name="Pai G."/>
            <person name="Aken S.V."/>
            <person name="Utterback T."/>
            <person name="Reidmuller S."/>
            <person name="Feldblyum T."/>
            <person name="Hsiao J."/>
            <person name="Zismann V."/>
            <person name="Iobst S."/>
            <person name="de Vazeille A.R."/>
            <person name="Buell C.R."/>
            <person name="Ying K."/>
            <person name="Li Y."/>
            <person name="Lu T."/>
            <person name="Huang Y."/>
            <person name="Zhao Q."/>
            <person name="Feng Q."/>
            <person name="Zhang L."/>
            <person name="Zhu J."/>
            <person name="Weng Q."/>
            <person name="Mu J."/>
            <person name="Lu Y."/>
            <person name="Fan D."/>
            <person name="Liu Y."/>
            <person name="Guan J."/>
            <person name="Zhang Y."/>
            <person name="Yu S."/>
            <person name="Liu X."/>
            <person name="Zhang Y."/>
            <person name="Hong G."/>
            <person name="Han B."/>
            <person name="Choisne N."/>
            <person name="Demange N."/>
            <person name="Orjeda G."/>
            <person name="Samain S."/>
            <person name="Cattolico L."/>
            <person name="Pelletier E."/>
            <person name="Couloux A."/>
            <person name="Segurens B."/>
            <person name="Wincker P."/>
            <person name="D'Hont A."/>
            <person name="Scarpelli C."/>
            <person name="Weissenbach J."/>
            <person name="Salanoubat M."/>
            <person name="Quetier F."/>
            <person name="Yu Y."/>
            <person name="Kim H.R."/>
            <person name="Rambo T."/>
            <person name="Currie J."/>
            <person name="Collura K."/>
            <person name="Luo M."/>
            <person name="Yang T."/>
            <person name="Ammiraju J.S.S."/>
            <person name="Engler F."/>
            <person name="Soderlund C."/>
            <person name="Wing R.A."/>
            <person name="Palmer L.E."/>
            <person name="de la Bastide M."/>
            <person name="Spiegel L."/>
            <person name="Nascimento L."/>
            <person name="Zutavern T."/>
            <person name="O'Shaughnessy A."/>
            <person name="Dike S."/>
            <person name="Dedhia N."/>
            <person name="Preston R."/>
            <person name="Balija V."/>
            <person name="McCombie W.R."/>
            <person name="Chow T."/>
            <person name="Chen H."/>
            <person name="Chung M."/>
            <person name="Chen C."/>
            <person name="Shaw J."/>
            <person name="Wu H."/>
            <person name="Hsiao K."/>
            <person name="Chao Y."/>
            <person name="Chu M."/>
            <person name="Cheng C."/>
            <person name="Hour A."/>
            <person name="Lee P."/>
            <person name="Lin S."/>
            <person name="Lin Y."/>
            <person name="Liou J."/>
            <person name="Liu S."/>
            <person name="Hsing Y."/>
            <person name="Raghuvanshi S."/>
            <person name="Mohanty A."/>
            <person name="Bharti A.K."/>
            <person name="Gaur A."/>
            <person name="Gupta V."/>
            <person name="Kumar D."/>
            <person name="Ravi V."/>
            <person name="Vij S."/>
            <person name="Kapur A."/>
            <person name="Khurana P."/>
            <person name="Khurana P."/>
            <person name="Khurana J.P."/>
            <person name="Tyagi A.K."/>
            <person name="Gaikwad K."/>
            <person name="Singh A."/>
            <person name="Dalal V."/>
            <person name="Srivastava S."/>
            <person name="Dixit A."/>
            <person name="Pal A.K."/>
            <person name="Ghazi I.A."/>
            <person name="Yadav M."/>
            <person name="Pandit A."/>
            <person name="Bhargava A."/>
            <person name="Sureshbabu K."/>
            <person name="Batra K."/>
            <person name="Sharma T.R."/>
            <person name="Mohapatra T."/>
            <person name="Singh N.K."/>
            <person name="Messing J."/>
            <person name="Nelson A.B."/>
            <person name="Fuks G."/>
            <person name="Kavchok S."/>
            <person name="Keizer G."/>
            <person name="Linton E."/>
            <person name="Llaca V."/>
            <person name="Song R."/>
            <person name="Tanyolac B."/>
            <person name="Young S."/>
            <person name="Ho-Il K."/>
            <person name="Hahn J.H."/>
            <person name="Sangsakoo G."/>
            <person name="Vanavichit A."/>
            <person name="de Mattos Luiz.A.T."/>
            <person name="Zimmer P.D."/>
            <person name="Malone G."/>
            <person name="Dellagostin O."/>
            <person name="de Oliveira A.C."/>
            <person name="Bevan M."/>
            <person name="Bancroft I."/>
            <person name="Minx P."/>
            <person name="Cordum H."/>
            <person name="Wilson R."/>
            <person name="Cheng Z."/>
            <person name="Jin W."/>
            <person name="Jiang J."/>
            <person name="Leong S.A."/>
            <person name="Iwama H."/>
            <person name="Gojobori T."/>
            <person name="Itoh T."/>
            <person name="Niimura Y."/>
            <person name="Fujii Y."/>
            <person name="Habara T."/>
            <person name="Sakai H."/>
            <person name="Sato Y."/>
            <person name="Wilson G."/>
            <person name="Kumar K."/>
            <person name="McCouch S."/>
            <person name="Juretic N."/>
            <person name="Hoen D."/>
            <person name="Wright S."/>
            <person name="Bruskiewich R."/>
            <person name="Bureau T."/>
            <person name="Miyao A."/>
            <person name="Hirochika H."/>
            <person name="Nishikawa T."/>
            <person name="Kadowaki K."/>
            <person name="Sugiura M."/>
            <person name="Burr B."/>
            <person name="Sasaki T."/>
        </authorList>
    </citation>
    <scope>NUCLEOTIDE SEQUENCE [LARGE SCALE GENOMIC DNA]</scope>
    <source>
        <strain evidence="3">cv. Nipponbare</strain>
    </source>
</reference>
<feature type="compositionally biased region" description="Low complexity" evidence="1">
    <location>
        <begin position="49"/>
        <end position="59"/>
    </location>
</feature>
<gene>
    <name evidence="2" type="ordered locus">Os05g0209301</name>
    <name evidence="2" type="ORF">OSNPB_050209301</name>
</gene>
<evidence type="ECO:0000313" key="3">
    <source>
        <dbReference type="Proteomes" id="UP000059680"/>
    </source>
</evidence>
<proteinExistence type="predicted"/>
<feature type="region of interest" description="Disordered" evidence="1">
    <location>
        <begin position="1"/>
        <end position="116"/>
    </location>
</feature>
<keyword evidence="3" id="KW-1185">Reference proteome</keyword>
<dbReference type="InParanoid" id="A0A0P0WJ74"/>
<organism evidence="2 3">
    <name type="scientific">Oryza sativa subsp. japonica</name>
    <name type="common">Rice</name>
    <dbReference type="NCBI Taxonomy" id="39947"/>
    <lineage>
        <taxon>Eukaryota</taxon>
        <taxon>Viridiplantae</taxon>
        <taxon>Streptophyta</taxon>
        <taxon>Embryophyta</taxon>
        <taxon>Tracheophyta</taxon>
        <taxon>Spermatophyta</taxon>
        <taxon>Magnoliopsida</taxon>
        <taxon>Liliopsida</taxon>
        <taxon>Poales</taxon>
        <taxon>Poaceae</taxon>
        <taxon>BOP clade</taxon>
        <taxon>Oryzoideae</taxon>
        <taxon>Oryzeae</taxon>
        <taxon>Oryzinae</taxon>
        <taxon>Oryza</taxon>
        <taxon>Oryza sativa</taxon>
    </lineage>
</organism>
<dbReference type="Proteomes" id="UP000059680">
    <property type="component" value="Chromosome 5"/>
</dbReference>
<evidence type="ECO:0000256" key="1">
    <source>
        <dbReference type="SAM" id="MobiDB-lite"/>
    </source>
</evidence>
<feature type="non-terminal residue" evidence="2">
    <location>
        <position position="116"/>
    </location>
</feature>
<dbReference type="Gramene" id="Os05t0209301-00">
    <property type="protein sequence ID" value="Os05t0209301-00"/>
    <property type="gene ID" value="Os05g0209301"/>
</dbReference>
<name>A0A0P0WJ74_ORYSJ</name>
<evidence type="ECO:0000313" key="2">
    <source>
        <dbReference type="EMBL" id="BAS92780.1"/>
    </source>
</evidence>
<accession>A0A0P0WJ74</accession>
<reference evidence="2 3" key="2">
    <citation type="journal article" date="2013" name="Plant Cell Physiol.">
        <title>Rice Annotation Project Database (RAP-DB): an integrative and interactive database for rice genomics.</title>
        <authorList>
            <person name="Sakai H."/>
            <person name="Lee S.S."/>
            <person name="Tanaka T."/>
            <person name="Numa H."/>
            <person name="Kim J."/>
            <person name="Kawahara Y."/>
            <person name="Wakimoto H."/>
            <person name="Yang C.C."/>
            <person name="Iwamoto M."/>
            <person name="Abe T."/>
            <person name="Yamada Y."/>
            <person name="Muto A."/>
            <person name="Inokuchi H."/>
            <person name="Ikemura T."/>
            <person name="Matsumoto T."/>
            <person name="Sasaki T."/>
            <person name="Itoh T."/>
        </authorList>
    </citation>
    <scope>NUCLEOTIDE SEQUENCE [LARGE SCALE GENOMIC DNA]</scope>
    <source>
        <strain evidence="3">cv. Nipponbare</strain>
    </source>
</reference>
<dbReference type="EMBL" id="AP014961">
    <property type="protein sequence ID" value="BAS92780.1"/>
    <property type="molecule type" value="Genomic_DNA"/>
</dbReference>
<protein>
    <submittedName>
        <fullName evidence="2">Os05g0209301 protein</fullName>
    </submittedName>
</protein>